<evidence type="ECO:0000259" key="7">
    <source>
        <dbReference type="Pfam" id="PF06271"/>
    </source>
</evidence>
<feature type="transmembrane region" description="Helical" evidence="6">
    <location>
        <begin position="112"/>
        <end position="130"/>
    </location>
</feature>
<comment type="caution">
    <text evidence="8">The sequence shown here is derived from an EMBL/GenBank/DDBJ whole genome shotgun (WGS) entry which is preliminary data.</text>
</comment>
<keyword evidence="2" id="KW-1003">Cell membrane</keyword>
<dbReference type="Proteomes" id="UP000261739">
    <property type="component" value="Unassembled WGS sequence"/>
</dbReference>
<feature type="transmembrane region" description="Helical" evidence="6">
    <location>
        <begin position="73"/>
        <end position="100"/>
    </location>
</feature>
<evidence type="ECO:0000256" key="4">
    <source>
        <dbReference type="ARBA" id="ARBA00022989"/>
    </source>
</evidence>
<gene>
    <name evidence="8" type="ORF">DIW82_02240</name>
</gene>
<proteinExistence type="predicted"/>
<dbReference type="Pfam" id="PF06271">
    <property type="entry name" value="RDD"/>
    <property type="match status" value="1"/>
</dbReference>
<dbReference type="PANTHER" id="PTHR36115:SF6">
    <property type="entry name" value="PROLINE-RICH ANTIGEN HOMOLOG"/>
    <property type="match status" value="1"/>
</dbReference>
<feature type="transmembrane region" description="Helical" evidence="6">
    <location>
        <begin position="41"/>
        <end position="61"/>
    </location>
</feature>
<dbReference type="EMBL" id="DQID01000061">
    <property type="protein sequence ID" value="HCT13635.1"/>
    <property type="molecule type" value="Genomic_DNA"/>
</dbReference>
<feature type="domain" description="RDD" evidence="7">
    <location>
        <begin position="35"/>
        <end position="143"/>
    </location>
</feature>
<dbReference type="AlphaFoldDB" id="A0A3D4SX08"/>
<dbReference type="InterPro" id="IPR016795">
    <property type="entry name" value="UCP021697"/>
</dbReference>
<organism evidence="8 9">
    <name type="scientific">Corynebacterium nuruki</name>
    <dbReference type="NCBI Taxonomy" id="1032851"/>
    <lineage>
        <taxon>Bacteria</taxon>
        <taxon>Bacillati</taxon>
        <taxon>Actinomycetota</taxon>
        <taxon>Actinomycetes</taxon>
        <taxon>Mycobacteriales</taxon>
        <taxon>Corynebacteriaceae</taxon>
        <taxon>Corynebacterium</taxon>
    </lineage>
</organism>
<keyword evidence="3 6" id="KW-0812">Transmembrane</keyword>
<dbReference type="PANTHER" id="PTHR36115">
    <property type="entry name" value="PROLINE-RICH ANTIGEN HOMOLOG-RELATED"/>
    <property type="match status" value="1"/>
</dbReference>
<dbReference type="GO" id="GO:0005886">
    <property type="term" value="C:plasma membrane"/>
    <property type="evidence" value="ECO:0007669"/>
    <property type="project" value="UniProtKB-SubCell"/>
</dbReference>
<evidence type="ECO:0000256" key="2">
    <source>
        <dbReference type="ARBA" id="ARBA00022475"/>
    </source>
</evidence>
<comment type="subcellular location">
    <subcellularLocation>
        <location evidence="1">Cell membrane</location>
        <topology evidence="1">Multi-pass membrane protein</topology>
    </subcellularLocation>
</comment>
<evidence type="ECO:0000256" key="6">
    <source>
        <dbReference type="SAM" id="Phobius"/>
    </source>
</evidence>
<evidence type="ECO:0000313" key="9">
    <source>
        <dbReference type="Proteomes" id="UP000261739"/>
    </source>
</evidence>
<keyword evidence="5 6" id="KW-0472">Membrane</keyword>
<accession>A0A3D4SX08</accession>
<dbReference type="InterPro" id="IPR010432">
    <property type="entry name" value="RDD"/>
</dbReference>
<dbReference type="PIRSF" id="PIRSF021697">
    <property type="entry name" value="UCP021697"/>
    <property type="match status" value="1"/>
</dbReference>
<keyword evidence="4 6" id="KW-1133">Transmembrane helix</keyword>
<name>A0A3D4SX08_9CORY</name>
<evidence type="ECO:0000256" key="5">
    <source>
        <dbReference type="ARBA" id="ARBA00023136"/>
    </source>
</evidence>
<evidence type="ECO:0000256" key="1">
    <source>
        <dbReference type="ARBA" id="ARBA00004651"/>
    </source>
</evidence>
<evidence type="ECO:0000313" key="8">
    <source>
        <dbReference type="EMBL" id="HCT13635.1"/>
    </source>
</evidence>
<sequence>MEGPQVPGRFEDPHDLSPWPGKLLGLPESGAGSMASMGQRVLALLIDWLICWGIGFLVTTMTDALGDVSMTTLIVWVIWRIITVWLFGQSPGHALVGIGVARVDDTDKRVGLWRAVVRTVLTVFIFPPLIQDTDRRGMHDRATGTAVIRSR</sequence>
<protein>
    <recommendedName>
        <fullName evidence="7">RDD domain-containing protein</fullName>
    </recommendedName>
</protein>
<reference evidence="8 9" key="1">
    <citation type="journal article" date="2018" name="Nat. Biotechnol.">
        <title>A standardized bacterial taxonomy based on genome phylogeny substantially revises the tree of life.</title>
        <authorList>
            <person name="Parks D.H."/>
            <person name="Chuvochina M."/>
            <person name="Waite D.W."/>
            <person name="Rinke C."/>
            <person name="Skarshewski A."/>
            <person name="Chaumeil P.A."/>
            <person name="Hugenholtz P."/>
        </authorList>
    </citation>
    <scope>NUCLEOTIDE SEQUENCE [LARGE SCALE GENOMIC DNA]</scope>
    <source>
        <strain evidence="8">UBA11247</strain>
    </source>
</reference>
<evidence type="ECO:0000256" key="3">
    <source>
        <dbReference type="ARBA" id="ARBA00022692"/>
    </source>
</evidence>
<dbReference type="RefSeq" id="WP_273051070.1">
    <property type="nucleotide sequence ID" value="NZ_DAITTW010000087.1"/>
</dbReference>
<dbReference type="InterPro" id="IPR051791">
    <property type="entry name" value="Pra-immunoreactive"/>
</dbReference>
<dbReference type="STRING" id="863239.GCA_000213935_00365"/>